<accession>A0A5A7P0T0</accession>
<evidence type="ECO:0000256" key="1">
    <source>
        <dbReference type="SAM" id="MobiDB-lite"/>
    </source>
</evidence>
<reference evidence="3" key="1">
    <citation type="journal article" date="2019" name="Curr. Biol.">
        <title>Genome Sequence of Striga asiatica Provides Insight into the Evolution of Plant Parasitism.</title>
        <authorList>
            <person name="Yoshida S."/>
            <person name="Kim S."/>
            <person name="Wafula E.K."/>
            <person name="Tanskanen J."/>
            <person name="Kim Y.M."/>
            <person name="Honaas L."/>
            <person name="Yang Z."/>
            <person name="Spallek T."/>
            <person name="Conn C.E."/>
            <person name="Ichihashi Y."/>
            <person name="Cheong K."/>
            <person name="Cui S."/>
            <person name="Der J.P."/>
            <person name="Gundlach H."/>
            <person name="Jiao Y."/>
            <person name="Hori C."/>
            <person name="Ishida J.K."/>
            <person name="Kasahara H."/>
            <person name="Kiba T."/>
            <person name="Kim M.S."/>
            <person name="Koo N."/>
            <person name="Laohavisit A."/>
            <person name="Lee Y.H."/>
            <person name="Lumba S."/>
            <person name="McCourt P."/>
            <person name="Mortimer J.C."/>
            <person name="Mutuku J.M."/>
            <person name="Nomura T."/>
            <person name="Sasaki-Sekimoto Y."/>
            <person name="Seto Y."/>
            <person name="Wang Y."/>
            <person name="Wakatake T."/>
            <person name="Sakakibara H."/>
            <person name="Demura T."/>
            <person name="Yamaguchi S."/>
            <person name="Yoneyama K."/>
            <person name="Manabe R.I."/>
            <person name="Nelson D.C."/>
            <person name="Schulman A.H."/>
            <person name="Timko M.P."/>
            <person name="dePamphilis C.W."/>
            <person name="Choi D."/>
            <person name="Shirasu K."/>
        </authorList>
    </citation>
    <scope>NUCLEOTIDE SEQUENCE [LARGE SCALE GENOMIC DNA]</scope>
    <source>
        <strain evidence="3">cv. UVA1</strain>
    </source>
</reference>
<evidence type="ECO:0000313" key="2">
    <source>
        <dbReference type="EMBL" id="GER26405.1"/>
    </source>
</evidence>
<dbReference type="Proteomes" id="UP000325081">
    <property type="component" value="Unassembled WGS sequence"/>
</dbReference>
<dbReference type="EMBL" id="BKCP01001113">
    <property type="protein sequence ID" value="GER26405.1"/>
    <property type="molecule type" value="Genomic_DNA"/>
</dbReference>
<organism evidence="2 3">
    <name type="scientific">Striga asiatica</name>
    <name type="common">Asiatic witchweed</name>
    <name type="synonym">Buchnera asiatica</name>
    <dbReference type="NCBI Taxonomy" id="4170"/>
    <lineage>
        <taxon>Eukaryota</taxon>
        <taxon>Viridiplantae</taxon>
        <taxon>Streptophyta</taxon>
        <taxon>Embryophyta</taxon>
        <taxon>Tracheophyta</taxon>
        <taxon>Spermatophyta</taxon>
        <taxon>Magnoliopsida</taxon>
        <taxon>eudicotyledons</taxon>
        <taxon>Gunneridae</taxon>
        <taxon>Pentapetalae</taxon>
        <taxon>asterids</taxon>
        <taxon>lamiids</taxon>
        <taxon>Lamiales</taxon>
        <taxon>Orobanchaceae</taxon>
        <taxon>Buchnereae</taxon>
        <taxon>Striga</taxon>
    </lineage>
</organism>
<feature type="compositionally biased region" description="Polar residues" evidence="1">
    <location>
        <begin position="276"/>
        <end position="290"/>
    </location>
</feature>
<evidence type="ECO:0000313" key="3">
    <source>
        <dbReference type="Proteomes" id="UP000325081"/>
    </source>
</evidence>
<feature type="region of interest" description="Disordered" evidence="1">
    <location>
        <begin position="276"/>
        <end position="303"/>
    </location>
</feature>
<gene>
    <name evidence="2" type="ORF">STAS_02055</name>
</gene>
<protein>
    <submittedName>
        <fullName evidence="2">Pre-mRNA-splicing factor CWC2</fullName>
    </submittedName>
</protein>
<proteinExistence type="predicted"/>
<dbReference type="AlphaFoldDB" id="A0A5A7P0T0"/>
<comment type="caution">
    <text evidence="2">The sequence shown here is derived from an EMBL/GenBank/DDBJ whole genome shotgun (WGS) entry which is preliminary data.</text>
</comment>
<name>A0A5A7P0T0_STRAF</name>
<keyword evidence="3" id="KW-1185">Reference proteome</keyword>
<sequence>MVSVDHSSNYPPPSHLPDNESLDEFNEVRKGTRARRAPVWMKDYVATTLSNVSPYNWSLCEHVICVVLVLSSSDFLYELEALNIFMVIYFWKFVDRARPSSISPHLSPPSTHAVAERHSTSLRHPSTTFIARSCLPYKQRCRRQHTHSKLLSYHALIPREAACDYQPLVVSVRSRHRRQIDRSNRRRRYLYLGKQHSHTPRAGSLSWPSILPSTHPAWTYLPPSDHNHDKALEKALLQRNLEKKLILPTTPFAVEPLFKVVPEGGPTIQAVHVDQTAATSEPNTSETTPDVTPILEQSAEGAT</sequence>
<feature type="region of interest" description="Disordered" evidence="1">
    <location>
        <begin position="1"/>
        <end position="23"/>
    </location>
</feature>